<feature type="compositionally biased region" description="Low complexity" evidence="1">
    <location>
        <begin position="84"/>
        <end position="96"/>
    </location>
</feature>
<dbReference type="PANTHER" id="PTHR21666">
    <property type="entry name" value="PEPTIDASE-RELATED"/>
    <property type="match status" value="1"/>
</dbReference>
<dbReference type="Proteomes" id="UP000185860">
    <property type="component" value="Unassembled WGS sequence"/>
</dbReference>
<dbReference type="OrthoDB" id="507840at2"/>
<dbReference type="AlphaFoldDB" id="A0A1U7I617"/>
<comment type="caution">
    <text evidence="3">The sequence shown here is derived from an EMBL/GenBank/DDBJ whole genome shotgun (WGS) entry which is preliminary data.</text>
</comment>
<evidence type="ECO:0000313" key="3">
    <source>
        <dbReference type="EMBL" id="OKH31689.1"/>
    </source>
</evidence>
<dbReference type="InterPro" id="IPR018392">
    <property type="entry name" value="LysM"/>
</dbReference>
<dbReference type="CDD" id="cd12797">
    <property type="entry name" value="M23_peptidase"/>
    <property type="match status" value="1"/>
</dbReference>
<evidence type="ECO:0000313" key="4">
    <source>
        <dbReference type="Proteomes" id="UP000185860"/>
    </source>
</evidence>
<dbReference type="Gene3D" id="2.70.70.10">
    <property type="entry name" value="Glucose Permease (Domain IIA)"/>
    <property type="match status" value="1"/>
</dbReference>
<dbReference type="InterPro" id="IPR036779">
    <property type="entry name" value="LysM_dom_sf"/>
</dbReference>
<dbReference type="InterPro" id="IPR016047">
    <property type="entry name" value="M23ase_b-sheet_dom"/>
</dbReference>
<dbReference type="Pfam" id="PF01551">
    <property type="entry name" value="Peptidase_M23"/>
    <property type="match status" value="1"/>
</dbReference>
<dbReference type="PROSITE" id="PS51782">
    <property type="entry name" value="LYSM"/>
    <property type="match status" value="1"/>
</dbReference>
<name>A0A1U7I617_9CYAN</name>
<dbReference type="InterPro" id="IPR050570">
    <property type="entry name" value="Cell_wall_metabolism_enzyme"/>
</dbReference>
<dbReference type="GO" id="GO:0004222">
    <property type="term" value="F:metalloendopeptidase activity"/>
    <property type="evidence" value="ECO:0007669"/>
    <property type="project" value="TreeGrafter"/>
</dbReference>
<sequence length="737" mass="79610">MKVGGRFLKRTLTQKISPIPACAAEDCSMVGSFKPIPPEVNRRARTSAAMIGLAISMGASSSVLLPGQGDSAVAAETGANGAVSTVTTSTTETAGTQEVKSVTEETLEPRVLGHQIQESPANASSTVGNSVNQISSLNNNSDGSKTQALTIEPTAVFSETPDLETATASSVDQLLKVKQAVALNHLKESSNRLRSSLAEWKSEESSIKSTVRISEPATPTVVSRQFKPILESSSAVEPVSPQWQAQISAIQPTELKQSETKTTLGQQLPAEEPIVSVVYQVKPGDTIEAIARRYSVSVTTLAKANQLDNPNRIQVNQQLNVPQNTDSAVQINTPQWNTNYSELQSVSPNVAPETQLNNSAPNLPVVSALLPPEMSENAPADVTATAFPLSQLGTDDVPGWDNTVHEPVETISAPTAGNKFLSASKSTDTNKQNELLAQTQNNQFVPAENVTNQETDNRTKQYSNPYVERLRAEILQLRQHGKQHTATQPPATNPAWNGRTATPPATNTNNSAAQLRGNYNYPVNPDFRPNQYNQALQAEIQRRAEEAPANSRAAYQIPATQQPTRRQMVATAPMGVDPYQPYNQNLPGRTVSPELPPIQNPYYNYPGYNQEMNGFSWPARGTLTSGYGRRWGRMHKGIDIAAPTGTPIFASAPGVVVYARWNSGGYGNLVQIRHSDGSLTRYAHNSRIFVQEGQVVEQGQHIAAMGSTGRSTGPHLHFEIHPEGRGAVNPMAFLPRN</sequence>
<feature type="domain" description="LysM" evidence="2">
    <location>
        <begin position="277"/>
        <end position="321"/>
    </location>
</feature>
<accession>A0A1U7I617</accession>
<dbReference type="SUPFAM" id="SSF51261">
    <property type="entry name" value="Duplicated hybrid motif"/>
    <property type="match status" value="1"/>
</dbReference>
<evidence type="ECO:0000256" key="1">
    <source>
        <dbReference type="SAM" id="MobiDB-lite"/>
    </source>
</evidence>
<dbReference type="SUPFAM" id="SSF54106">
    <property type="entry name" value="LysM domain"/>
    <property type="match status" value="1"/>
</dbReference>
<gene>
    <name evidence="3" type="ORF">NIES2119_27970</name>
</gene>
<dbReference type="InterPro" id="IPR011055">
    <property type="entry name" value="Dup_hybrid_motif"/>
</dbReference>
<feature type="region of interest" description="Disordered" evidence="1">
    <location>
        <begin position="481"/>
        <end position="518"/>
    </location>
</feature>
<feature type="compositionally biased region" description="Low complexity" evidence="1">
    <location>
        <begin position="500"/>
        <end position="513"/>
    </location>
</feature>
<dbReference type="CDD" id="cd00118">
    <property type="entry name" value="LysM"/>
    <property type="match status" value="1"/>
</dbReference>
<evidence type="ECO:0000259" key="2">
    <source>
        <dbReference type="PROSITE" id="PS51782"/>
    </source>
</evidence>
<dbReference type="STRING" id="454136.NIES2119_27970"/>
<feature type="region of interest" description="Disordered" evidence="1">
    <location>
        <begin position="117"/>
        <end position="145"/>
    </location>
</feature>
<reference evidence="3 4" key="1">
    <citation type="submission" date="2016-11" db="EMBL/GenBank/DDBJ databases">
        <title>Draft Genome Sequences of Nine Cyanobacterial Strains from Diverse Habitats.</title>
        <authorList>
            <person name="Zhu T."/>
            <person name="Hou S."/>
            <person name="Lu X."/>
            <person name="Hess W.R."/>
        </authorList>
    </citation>
    <scope>NUCLEOTIDE SEQUENCE [LARGE SCALE GENOMIC DNA]</scope>
    <source>
        <strain evidence="3 4">IAM M-71</strain>
    </source>
</reference>
<dbReference type="Pfam" id="PF01476">
    <property type="entry name" value="LysM"/>
    <property type="match status" value="1"/>
</dbReference>
<proteinExistence type="predicted"/>
<dbReference type="SMART" id="SM00257">
    <property type="entry name" value="LysM"/>
    <property type="match status" value="1"/>
</dbReference>
<protein>
    <recommendedName>
        <fullName evidence="2">LysM domain-containing protein</fullName>
    </recommendedName>
</protein>
<dbReference type="EMBL" id="MRCE01000047">
    <property type="protein sequence ID" value="OKH31689.1"/>
    <property type="molecule type" value="Genomic_DNA"/>
</dbReference>
<feature type="region of interest" description="Disordered" evidence="1">
    <location>
        <begin position="84"/>
        <end position="105"/>
    </location>
</feature>
<organism evidence="3 4">
    <name type="scientific">[Phormidium ambiguum] IAM M-71</name>
    <dbReference type="NCBI Taxonomy" id="454136"/>
    <lineage>
        <taxon>Bacteria</taxon>
        <taxon>Bacillati</taxon>
        <taxon>Cyanobacteriota</taxon>
        <taxon>Cyanophyceae</taxon>
        <taxon>Oscillatoriophycideae</taxon>
        <taxon>Aerosakkonematales</taxon>
        <taxon>Aerosakkonemataceae</taxon>
        <taxon>Floridanema</taxon>
    </lineage>
</organism>
<dbReference type="PANTHER" id="PTHR21666:SF270">
    <property type="entry name" value="MUREIN HYDROLASE ACTIVATOR ENVC"/>
    <property type="match status" value="1"/>
</dbReference>
<dbReference type="Gene3D" id="3.10.350.10">
    <property type="entry name" value="LysM domain"/>
    <property type="match status" value="1"/>
</dbReference>